<sequence length="364" mass="42070">MSSAIRNQYDPDYVSLPGETLLEVLEEKNMSQAELAERTGRPRKTINEIINGKTAITPDTALQLERVLGIPAQFWSQREQHYQDFLARQRESDRLEKQSEWVTQFPFKEMAKLGWVEFTKDKIPQCLSLLNFFAVASPEQWVKHWENRKVAYRKSVAFESDSAATIAWLRKGEIEAEKIACQPYSATKFRKALDEIRTLTVQPQKVFLPRIVSFSAEAGVAVVFVPELPKTRVCGVTRWLTPTKPLIQMSFRYKSNDHFWFTFFHEAKHVLQENKDEIFLEGSADYDPDSPMEQDANQFSKNHLIPESNLNRFLANRRRFTKVAIEQFAAEINIAPGIVVGRLQRDFGLPQDQCNGLKERVEQP</sequence>
<comment type="caution">
    <text evidence="4">The sequence shown here is derived from an EMBL/GenBank/DDBJ whole genome shotgun (WGS) entry which is preliminary data.</text>
</comment>
<dbReference type="PANTHER" id="PTHR36924:SF1">
    <property type="entry name" value="ANTITOXIN HIGA-1"/>
    <property type="match status" value="1"/>
</dbReference>
<dbReference type="InterPro" id="IPR010359">
    <property type="entry name" value="IrrE_HExxH"/>
</dbReference>
<evidence type="ECO:0000313" key="5">
    <source>
        <dbReference type="Proteomes" id="UP001476950"/>
    </source>
</evidence>
<organism evidence="4 5">
    <name type="scientific">Stenomitos frigidus AS-A4</name>
    <dbReference type="NCBI Taxonomy" id="2933935"/>
    <lineage>
        <taxon>Bacteria</taxon>
        <taxon>Bacillati</taxon>
        <taxon>Cyanobacteriota</taxon>
        <taxon>Cyanophyceae</taxon>
        <taxon>Leptolyngbyales</taxon>
        <taxon>Leptolyngbyaceae</taxon>
        <taxon>Stenomitos</taxon>
    </lineage>
</organism>
<keyword evidence="2" id="KW-0238">DNA-binding</keyword>
<accession>A0ABV0KSM1</accession>
<comment type="similarity">
    <text evidence="1">Belongs to the short-chain fatty acyl-CoA assimilation regulator (ScfR) family.</text>
</comment>
<keyword evidence="5" id="KW-1185">Reference proteome</keyword>
<dbReference type="Pfam" id="PF06114">
    <property type="entry name" value="Peptidase_M78"/>
    <property type="match status" value="1"/>
</dbReference>
<evidence type="ECO:0000313" key="4">
    <source>
        <dbReference type="EMBL" id="MEP1062246.1"/>
    </source>
</evidence>
<dbReference type="Proteomes" id="UP001476950">
    <property type="component" value="Unassembled WGS sequence"/>
</dbReference>
<proteinExistence type="inferred from homology"/>
<reference evidence="4 5" key="1">
    <citation type="submission" date="2022-04" db="EMBL/GenBank/DDBJ databases">
        <title>Positive selection, recombination, and allopatry shape intraspecific diversity of widespread and dominant cyanobacteria.</title>
        <authorList>
            <person name="Wei J."/>
            <person name="Shu W."/>
            <person name="Hu C."/>
        </authorList>
    </citation>
    <scope>NUCLEOTIDE SEQUENCE [LARGE SCALE GENOMIC DNA]</scope>
    <source>
        <strain evidence="4 5">AS-A4</strain>
    </source>
</reference>
<evidence type="ECO:0000259" key="3">
    <source>
        <dbReference type="PROSITE" id="PS50943"/>
    </source>
</evidence>
<dbReference type="InterPro" id="IPR013430">
    <property type="entry name" value="Toxin_antidote_HigA"/>
</dbReference>
<dbReference type="CDD" id="cd00093">
    <property type="entry name" value="HTH_XRE"/>
    <property type="match status" value="1"/>
</dbReference>
<dbReference type="PROSITE" id="PS50943">
    <property type="entry name" value="HTH_CROC1"/>
    <property type="match status" value="1"/>
</dbReference>
<dbReference type="EMBL" id="JAMPLM010000058">
    <property type="protein sequence ID" value="MEP1062246.1"/>
    <property type="molecule type" value="Genomic_DNA"/>
</dbReference>
<gene>
    <name evidence="4" type="ORF">NDI38_28130</name>
</gene>
<evidence type="ECO:0000256" key="1">
    <source>
        <dbReference type="ARBA" id="ARBA00007227"/>
    </source>
</evidence>
<dbReference type="InterPro" id="IPR001387">
    <property type="entry name" value="Cro/C1-type_HTH"/>
</dbReference>
<dbReference type="RefSeq" id="WP_190452749.1">
    <property type="nucleotide sequence ID" value="NZ_JAMPLM010000058.1"/>
</dbReference>
<dbReference type="Gene3D" id="1.10.260.40">
    <property type="entry name" value="lambda repressor-like DNA-binding domains"/>
    <property type="match status" value="1"/>
</dbReference>
<evidence type="ECO:0000256" key="2">
    <source>
        <dbReference type="ARBA" id="ARBA00023125"/>
    </source>
</evidence>
<dbReference type="NCBIfam" id="TIGR02607">
    <property type="entry name" value="antidote_HigA"/>
    <property type="match status" value="1"/>
</dbReference>
<dbReference type="InterPro" id="IPR010982">
    <property type="entry name" value="Lambda_DNA-bd_dom_sf"/>
</dbReference>
<feature type="domain" description="HTH cro/C1-type" evidence="3">
    <location>
        <begin position="21"/>
        <end position="75"/>
    </location>
</feature>
<name>A0ABV0KSM1_9CYAN</name>
<dbReference type="SMART" id="SM00530">
    <property type="entry name" value="HTH_XRE"/>
    <property type="match status" value="1"/>
</dbReference>
<dbReference type="Pfam" id="PF01381">
    <property type="entry name" value="HTH_3"/>
    <property type="match status" value="1"/>
</dbReference>
<dbReference type="PANTHER" id="PTHR36924">
    <property type="entry name" value="ANTITOXIN HIGA-1"/>
    <property type="match status" value="1"/>
</dbReference>
<protein>
    <submittedName>
        <fullName evidence="4">HigA family addiction module antitoxin</fullName>
    </submittedName>
</protein>
<dbReference type="SUPFAM" id="SSF47413">
    <property type="entry name" value="lambda repressor-like DNA-binding domains"/>
    <property type="match status" value="1"/>
</dbReference>